<evidence type="ECO:0000256" key="4">
    <source>
        <dbReference type="ARBA" id="ARBA00022525"/>
    </source>
</evidence>
<proteinExistence type="inferred from homology"/>
<dbReference type="GO" id="GO:0005975">
    <property type="term" value="P:carbohydrate metabolic process"/>
    <property type="evidence" value="ECO:0007669"/>
    <property type="project" value="InterPro"/>
</dbReference>
<keyword evidence="11" id="KW-1185">Reference proteome</keyword>
<evidence type="ECO:0000256" key="5">
    <source>
        <dbReference type="ARBA" id="ARBA00022801"/>
    </source>
</evidence>
<evidence type="ECO:0000313" key="10">
    <source>
        <dbReference type="EMBL" id="TKV99958.1"/>
    </source>
</evidence>
<comment type="subcellular location">
    <subcellularLocation>
        <location evidence="1">Secreted</location>
        <location evidence="1">Cell wall</location>
    </subcellularLocation>
</comment>
<dbReference type="InterPro" id="IPR006626">
    <property type="entry name" value="PbH1"/>
</dbReference>
<organism evidence="10 11">
    <name type="scientific">Setaria viridis</name>
    <name type="common">Green bristlegrass</name>
    <name type="synonym">Setaria italica subsp. viridis</name>
    <dbReference type="NCBI Taxonomy" id="4556"/>
    <lineage>
        <taxon>Eukaryota</taxon>
        <taxon>Viridiplantae</taxon>
        <taxon>Streptophyta</taxon>
        <taxon>Embryophyta</taxon>
        <taxon>Tracheophyta</taxon>
        <taxon>Spermatophyta</taxon>
        <taxon>Magnoliopsida</taxon>
        <taxon>Liliopsida</taxon>
        <taxon>Poales</taxon>
        <taxon>Poaceae</taxon>
        <taxon>PACMAD clade</taxon>
        <taxon>Panicoideae</taxon>
        <taxon>Panicodae</taxon>
        <taxon>Paniceae</taxon>
        <taxon>Cenchrinae</taxon>
        <taxon>Setaria</taxon>
    </lineage>
</organism>
<sequence>MGVLALVVMTAAAAEYNVVGYGARPGGREDSAPAFLAACNDTGRSAPVVRVPAGTFLVSRAYFGGPCRSAAGVVVAVDGTVVAPAAVDSTTWIQFHYAHGLKIRGGTLDGNGMTLDISQSNNVSVRRLTLLNSKNVHLAIFDCTGVTLRGVRIAAPADSPNTDGVHVQLSRGVRVLGATVGTGDDCVSLGPGTSNVLVRNIRCGPGHGISIGSLGGDAAGEAPVRNVTVEGAALTGTQNGMRIKTWGRPNRGLVAGVSFARVTMRGVRNPAVVDQNYCPSNVNCPGESSGVKISGVEYADIEGTSATPVAVRFDCSGSNPCTRITLKNINLTYEGKPAKSFSYAHGLAAGVVRPPSCLSS</sequence>
<evidence type="ECO:0000313" key="11">
    <source>
        <dbReference type="Proteomes" id="UP000298652"/>
    </source>
</evidence>
<evidence type="ECO:0008006" key="12">
    <source>
        <dbReference type="Google" id="ProtNLM"/>
    </source>
</evidence>
<name>A0A4U6THB3_SETVI</name>
<keyword evidence="3" id="KW-0134">Cell wall</keyword>
<evidence type="ECO:0000256" key="6">
    <source>
        <dbReference type="ARBA" id="ARBA00023295"/>
    </source>
</evidence>
<dbReference type="InterPro" id="IPR012334">
    <property type="entry name" value="Pectin_lyas_fold"/>
</dbReference>
<dbReference type="AlphaFoldDB" id="A0A4U6THB3"/>
<dbReference type="FunFam" id="2.160.20.10:FF:000111">
    <property type="entry name" value="Pectin lyase-like superfamily protein"/>
    <property type="match status" value="1"/>
</dbReference>
<dbReference type="SMART" id="SM00710">
    <property type="entry name" value="PbH1"/>
    <property type="match status" value="5"/>
</dbReference>
<keyword evidence="5 9" id="KW-0378">Hydrolase</keyword>
<dbReference type="OMA" id="RNIRCGP"/>
<dbReference type="InterPro" id="IPR000743">
    <property type="entry name" value="Glyco_hydro_28"/>
</dbReference>
<keyword evidence="7" id="KW-0961">Cell wall biogenesis/degradation</keyword>
<protein>
    <recommendedName>
        <fullName evidence="12">Pectate lyase superfamily protein domain-containing protein</fullName>
    </recommendedName>
</protein>
<keyword evidence="6 9" id="KW-0326">Glycosidase</keyword>
<dbReference type="Proteomes" id="UP000298652">
    <property type="component" value="Chromosome 8"/>
</dbReference>
<evidence type="ECO:0000256" key="8">
    <source>
        <dbReference type="PROSITE-ProRule" id="PRU10052"/>
    </source>
</evidence>
<dbReference type="EMBL" id="CM016559">
    <property type="protein sequence ID" value="TKV99958.1"/>
    <property type="molecule type" value="Genomic_DNA"/>
</dbReference>
<feature type="active site" evidence="8">
    <location>
        <position position="207"/>
    </location>
</feature>
<keyword evidence="4" id="KW-0964">Secreted</keyword>
<dbReference type="Gramene" id="TKV99958">
    <property type="protein sequence ID" value="TKV99958"/>
    <property type="gene ID" value="SEVIR_8G078000v2"/>
</dbReference>
<dbReference type="SUPFAM" id="SSF51126">
    <property type="entry name" value="Pectin lyase-like"/>
    <property type="match status" value="1"/>
</dbReference>
<dbReference type="PROSITE" id="PS00502">
    <property type="entry name" value="POLYGALACTURONASE"/>
    <property type="match status" value="1"/>
</dbReference>
<comment type="similarity">
    <text evidence="2 9">Belongs to the glycosyl hydrolase 28 family.</text>
</comment>
<dbReference type="Gene3D" id="2.160.20.10">
    <property type="entry name" value="Single-stranded right-handed beta-helix, Pectin lyase-like"/>
    <property type="match status" value="1"/>
</dbReference>
<evidence type="ECO:0000256" key="7">
    <source>
        <dbReference type="ARBA" id="ARBA00023316"/>
    </source>
</evidence>
<accession>A0A4U6THB3</accession>
<reference evidence="10" key="1">
    <citation type="submission" date="2019-03" db="EMBL/GenBank/DDBJ databases">
        <title>WGS assembly of Setaria viridis.</title>
        <authorList>
            <person name="Huang P."/>
            <person name="Jenkins J."/>
            <person name="Grimwood J."/>
            <person name="Barry K."/>
            <person name="Healey A."/>
            <person name="Mamidi S."/>
            <person name="Sreedasyam A."/>
            <person name="Shu S."/>
            <person name="Feldman M."/>
            <person name="Wu J."/>
            <person name="Yu Y."/>
            <person name="Chen C."/>
            <person name="Johnson J."/>
            <person name="Rokhsar D."/>
            <person name="Baxter I."/>
            <person name="Schmutz J."/>
            <person name="Brutnell T."/>
            <person name="Kellogg E."/>
        </authorList>
    </citation>
    <scope>NUCLEOTIDE SEQUENCE [LARGE SCALE GENOMIC DNA]</scope>
</reference>
<dbReference type="PANTHER" id="PTHR31375">
    <property type="match status" value="1"/>
</dbReference>
<evidence type="ECO:0000256" key="9">
    <source>
        <dbReference type="RuleBase" id="RU361169"/>
    </source>
</evidence>
<evidence type="ECO:0000256" key="3">
    <source>
        <dbReference type="ARBA" id="ARBA00022512"/>
    </source>
</evidence>
<dbReference type="GO" id="GO:0071555">
    <property type="term" value="P:cell wall organization"/>
    <property type="evidence" value="ECO:0007669"/>
    <property type="project" value="UniProtKB-KW"/>
</dbReference>
<dbReference type="Pfam" id="PF00295">
    <property type="entry name" value="Glyco_hydro_28"/>
    <property type="match status" value="1"/>
</dbReference>
<gene>
    <name evidence="10" type="ORF">SEVIR_8G078000v2</name>
</gene>
<dbReference type="InterPro" id="IPR011050">
    <property type="entry name" value="Pectin_lyase_fold/virulence"/>
</dbReference>
<evidence type="ECO:0000256" key="1">
    <source>
        <dbReference type="ARBA" id="ARBA00004191"/>
    </source>
</evidence>
<evidence type="ECO:0000256" key="2">
    <source>
        <dbReference type="ARBA" id="ARBA00008834"/>
    </source>
</evidence>
<dbReference type="GO" id="GO:0004650">
    <property type="term" value="F:polygalacturonase activity"/>
    <property type="evidence" value="ECO:0007669"/>
    <property type="project" value="InterPro"/>
</dbReference>